<keyword evidence="3" id="KW-1185">Reference proteome</keyword>
<protein>
    <submittedName>
        <fullName evidence="2">Regulator of Ras-like GTPase activity (Roadblock/LC7/MglB family)</fullName>
    </submittedName>
</protein>
<reference evidence="2 3" key="1">
    <citation type="submission" date="2023-08" db="EMBL/GenBank/DDBJ databases">
        <title>Functional and genomic diversity of the sorghum phyllosphere microbiome.</title>
        <authorList>
            <person name="Shade A."/>
        </authorList>
    </citation>
    <scope>NUCLEOTIDE SEQUENCE [LARGE SCALE GENOMIC DNA]</scope>
    <source>
        <strain evidence="2 3">SORGH_AS_0445</strain>
    </source>
</reference>
<comment type="caution">
    <text evidence="2">The sequence shown here is derived from an EMBL/GenBank/DDBJ whole genome shotgun (WGS) entry which is preliminary data.</text>
</comment>
<feature type="region of interest" description="Disordered" evidence="1">
    <location>
        <begin position="35"/>
        <end position="56"/>
    </location>
</feature>
<name>A0ABU1HT42_9MICO</name>
<dbReference type="EMBL" id="JAVIZQ010000001">
    <property type="protein sequence ID" value="MDR6143051.1"/>
    <property type="molecule type" value="Genomic_DNA"/>
</dbReference>
<sequence length="237" mass="24742">MSVPVAVGGRIIHPTRHPEVFVRVSSRSQWWRRHGSDADAASSASEVPGPGAAQATAFGLPKAPAISSQESGERDLDQFVEWIWSEDSESSVPASASASAPDDTGARITIEEQYNMSSLDDALQQLLAIEGATGAAIVDYGSGMALAQGGNPSFDLGIAAAGNSNVVRAKLATMRDLGVTDEIDDILITLSSQYHLINVLNATGASGLFIYLVLNSASANLALARHKLKGIAAQIEV</sequence>
<evidence type="ECO:0000313" key="3">
    <source>
        <dbReference type="Proteomes" id="UP001249291"/>
    </source>
</evidence>
<organism evidence="2 3">
    <name type="scientific">Microbacterium foliorum</name>
    <dbReference type="NCBI Taxonomy" id="104336"/>
    <lineage>
        <taxon>Bacteria</taxon>
        <taxon>Bacillati</taxon>
        <taxon>Actinomycetota</taxon>
        <taxon>Actinomycetes</taxon>
        <taxon>Micrococcales</taxon>
        <taxon>Microbacteriaceae</taxon>
        <taxon>Microbacterium</taxon>
    </lineage>
</organism>
<proteinExistence type="predicted"/>
<accession>A0ABU1HT42</accession>
<dbReference type="Proteomes" id="UP001249291">
    <property type="component" value="Unassembled WGS sequence"/>
</dbReference>
<evidence type="ECO:0000313" key="2">
    <source>
        <dbReference type="EMBL" id="MDR6143051.1"/>
    </source>
</evidence>
<gene>
    <name evidence="2" type="ORF">QE375_002605</name>
</gene>
<dbReference type="RefSeq" id="WP_309691640.1">
    <property type="nucleotide sequence ID" value="NZ_JAVIZQ010000001.1"/>
</dbReference>
<evidence type="ECO:0000256" key="1">
    <source>
        <dbReference type="SAM" id="MobiDB-lite"/>
    </source>
</evidence>